<dbReference type="OrthoDB" id="4159489at2759"/>
<keyword evidence="3" id="KW-1185">Reference proteome</keyword>
<dbReference type="Gene3D" id="1.20.5.430">
    <property type="match status" value="1"/>
</dbReference>
<feature type="region of interest" description="Disordered" evidence="2">
    <location>
        <begin position="89"/>
        <end position="109"/>
    </location>
</feature>
<keyword evidence="4 5" id="KW-0346">Stress response</keyword>
<dbReference type="GO" id="GO:0005829">
    <property type="term" value="C:cytosol"/>
    <property type="evidence" value="ECO:0007669"/>
    <property type="project" value="TreeGrafter"/>
</dbReference>
<reference evidence="4 5" key="1">
    <citation type="submission" date="2025-04" db="UniProtKB">
        <authorList>
            <consortium name="RefSeq"/>
        </authorList>
    </citation>
    <scope>IDENTIFICATION</scope>
</reference>
<comment type="similarity">
    <text evidence="1">Belongs to the HSBP1 family.</text>
</comment>
<dbReference type="GO" id="GO:0003714">
    <property type="term" value="F:transcription corepressor activity"/>
    <property type="evidence" value="ECO:0007669"/>
    <property type="project" value="InterPro"/>
</dbReference>
<evidence type="ECO:0000256" key="1">
    <source>
        <dbReference type="ARBA" id="ARBA00006349"/>
    </source>
</evidence>
<protein>
    <submittedName>
        <fullName evidence="4 5">Heat shock factor-binding protein isoform X1</fullName>
    </submittedName>
</protein>
<dbReference type="RefSeq" id="XP_029121998.1">
    <property type="nucleotide sequence ID" value="XM_029266165.1"/>
</dbReference>
<feature type="region of interest" description="Disordered" evidence="2">
    <location>
        <begin position="1"/>
        <end position="23"/>
    </location>
</feature>
<dbReference type="GO" id="GO:0005634">
    <property type="term" value="C:nucleus"/>
    <property type="evidence" value="ECO:0007669"/>
    <property type="project" value="TreeGrafter"/>
</dbReference>
<dbReference type="PANTHER" id="PTHR19424">
    <property type="entry name" value="HEAT SHOCK FACTOR BINDING PROTEIN 1"/>
    <property type="match status" value="1"/>
</dbReference>
<dbReference type="PANTHER" id="PTHR19424:SF0">
    <property type="entry name" value="HEAT SHOCK FACTOR BINDING PROTEIN 1"/>
    <property type="match status" value="1"/>
</dbReference>
<organism evidence="3 5">
    <name type="scientific">Elaeis guineensis var. tenera</name>
    <name type="common">Oil palm</name>
    <dbReference type="NCBI Taxonomy" id="51953"/>
    <lineage>
        <taxon>Eukaryota</taxon>
        <taxon>Viridiplantae</taxon>
        <taxon>Streptophyta</taxon>
        <taxon>Embryophyta</taxon>
        <taxon>Tracheophyta</taxon>
        <taxon>Spermatophyta</taxon>
        <taxon>Magnoliopsida</taxon>
        <taxon>Liliopsida</taxon>
        <taxon>Arecaceae</taxon>
        <taxon>Arecoideae</taxon>
        <taxon>Cocoseae</taxon>
        <taxon>Elaeidinae</taxon>
        <taxon>Elaeis</taxon>
    </lineage>
</organism>
<dbReference type="RefSeq" id="XP_029121996.1">
    <property type="nucleotide sequence ID" value="XM_029266163.1"/>
</dbReference>
<evidence type="ECO:0000313" key="6">
    <source>
        <dbReference type="RefSeq" id="XP_029121998.1"/>
    </source>
</evidence>
<evidence type="ECO:0000313" key="3">
    <source>
        <dbReference type="Proteomes" id="UP000504607"/>
    </source>
</evidence>
<dbReference type="RefSeq" id="XP_029121997.1">
    <property type="nucleotide sequence ID" value="XM_029266164.1"/>
</dbReference>
<dbReference type="AlphaFoldDB" id="A0A8N4EZR2"/>
<sequence>MAASNPGGFRTEQESEGSKQSTADMTAFVQNLLVQMTVCSKPGSKQCLKALFQGISFSPLSRKVHLDTDEMGSKIDELEESINDLKAEMGAEGAIKPKPEEPRPPEESA</sequence>
<gene>
    <name evidence="4 5 6" type="primary">LOC105050338</name>
</gene>
<evidence type="ECO:0000313" key="4">
    <source>
        <dbReference type="RefSeq" id="XP_029121996.1"/>
    </source>
</evidence>
<dbReference type="GO" id="GO:0070370">
    <property type="term" value="P:cellular heat acclimation"/>
    <property type="evidence" value="ECO:0007669"/>
    <property type="project" value="TreeGrafter"/>
</dbReference>
<name>A0A8N4EZR2_ELAGV</name>
<proteinExistence type="inferred from homology"/>
<evidence type="ECO:0000256" key="2">
    <source>
        <dbReference type="SAM" id="MobiDB-lite"/>
    </source>
</evidence>
<dbReference type="InterPro" id="IPR009643">
    <property type="entry name" value="HS1-bd"/>
</dbReference>
<evidence type="ECO:0000313" key="5">
    <source>
        <dbReference type="RefSeq" id="XP_029121997.1"/>
    </source>
</evidence>
<accession>A0A8N4EZR2</accession>
<dbReference type="Proteomes" id="UP000504607">
    <property type="component" value="Chromosome 8"/>
</dbReference>